<dbReference type="InterPro" id="IPR010982">
    <property type="entry name" value="Lambda_DNA-bd_dom_sf"/>
</dbReference>
<evidence type="ECO:0000259" key="2">
    <source>
        <dbReference type="PROSITE" id="PS50943"/>
    </source>
</evidence>
<organism evidence="4 5">
    <name type="scientific">Clostridium perfringens</name>
    <dbReference type="NCBI Taxonomy" id="1502"/>
    <lineage>
        <taxon>Bacteria</taxon>
        <taxon>Bacillati</taxon>
        <taxon>Bacillota</taxon>
        <taxon>Clostridia</taxon>
        <taxon>Eubacteriales</taxon>
        <taxon>Clostridiaceae</taxon>
        <taxon>Clostridium</taxon>
    </lineage>
</organism>
<dbReference type="SMART" id="SM00530">
    <property type="entry name" value="HTH_XRE"/>
    <property type="match status" value="1"/>
</dbReference>
<keyword evidence="1" id="KW-0238">DNA-binding</keyword>
<evidence type="ECO:0000313" key="5">
    <source>
        <dbReference type="Proteomes" id="UP000273641"/>
    </source>
</evidence>
<evidence type="ECO:0000256" key="1">
    <source>
        <dbReference type="ARBA" id="ARBA00023125"/>
    </source>
</evidence>
<proteinExistence type="predicted"/>
<dbReference type="PROSITE" id="PS50943">
    <property type="entry name" value="HTH_CROC1"/>
    <property type="match status" value="1"/>
</dbReference>
<dbReference type="Pfam" id="PF01381">
    <property type="entry name" value="HTH_3"/>
    <property type="match status" value="1"/>
</dbReference>
<comment type="caution">
    <text evidence="4">The sequence shown here is derived from an EMBL/GenBank/DDBJ whole genome shotgun (WGS) entry which is preliminary data.</text>
</comment>
<dbReference type="SUPFAM" id="SSF47413">
    <property type="entry name" value="lambda repressor-like DNA-binding domains"/>
    <property type="match status" value="1"/>
</dbReference>
<dbReference type="Proteomes" id="UP001292368">
    <property type="component" value="Unassembled WGS sequence"/>
</dbReference>
<sequence length="178" mass="20724">MSLGNTIKSLRTSKKLTQYELAQKANISKNALWNYENDKREPRIEVLEKIAFALDVSMNDLLWPKDNDKSNKVKEFQDIIEKAFGNTSINLLLDTVESLNNNGINKVINYAKDLSEMPKYQKESNISPLPKREKQIWEEPGKEYLMPIACHDDGLTDEEKENMDKIIDEFLKRKKEED</sequence>
<dbReference type="RefSeq" id="WP_124228845.1">
    <property type="nucleotide sequence ID" value="NZ_JASNJJ010000005.1"/>
</dbReference>
<dbReference type="Proteomes" id="UP000273641">
    <property type="component" value="Unassembled WGS sequence"/>
</dbReference>
<dbReference type="EMBL" id="RQNR01000004">
    <property type="protein sequence ID" value="RQN24213.1"/>
    <property type="molecule type" value="Genomic_DNA"/>
</dbReference>
<reference evidence="3" key="2">
    <citation type="submission" date="2019-11" db="EMBL/GenBank/DDBJ databases">
        <title>Characterization of Clostridium perfringens isolates from swine manure treated agricultural soils.</title>
        <authorList>
            <person name="Wushke S.T."/>
        </authorList>
    </citation>
    <scope>NUCLEOTIDE SEQUENCE</scope>
    <source>
        <strain evidence="3">V2</strain>
    </source>
</reference>
<gene>
    <name evidence="4" type="ORF">EHZ11_09445</name>
    <name evidence="3" type="ORF">GNF77_14105</name>
</gene>
<accession>A0AAE8FRS1</accession>
<evidence type="ECO:0000313" key="3">
    <source>
        <dbReference type="EMBL" id="MDZ5010040.1"/>
    </source>
</evidence>
<reference evidence="4 5" key="1">
    <citation type="submission" date="2018-11" db="EMBL/GenBank/DDBJ databases">
        <title>Draft genome sequences of potential pathogenic Clostridium perfringens from environmental surface water in the North West Province, South Africa.</title>
        <authorList>
            <person name="Fourie J.C.J."/>
            <person name="Sanko T.J."/>
            <person name="Bezuidenhout C."/>
            <person name="Mienie C."/>
            <person name="Adeleke R."/>
        </authorList>
    </citation>
    <scope>NUCLEOTIDE SEQUENCE [LARGE SCALE GENOMIC DNA]</scope>
    <source>
        <strain evidence="4 5">SC4-C13</strain>
    </source>
</reference>
<dbReference type="PANTHER" id="PTHR46558:SF11">
    <property type="entry name" value="HTH-TYPE TRANSCRIPTIONAL REGULATOR XRE"/>
    <property type="match status" value="1"/>
</dbReference>
<dbReference type="PANTHER" id="PTHR46558">
    <property type="entry name" value="TRACRIPTIONAL REGULATORY PROTEIN-RELATED-RELATED"/>
    <property type="match status" value="1"/>
</dbReference>
<dbReference type="EMBL" id="WNVM01000018">
    <property type="protein sequence ID" value="MDZ5010040.1"/>
    <property type="molecule type" value="Genomic_DNA"/>
</dbReference>
<dbReference type="Gene3D" id="1.10.260.40">
    <property type="entry name" value="lambda repressor-like DNA-binding domains"/>
    <property type="match status" value="1"/>
</dbReference>
<protein>
    <submittedName>
        <fullName evidence="3">Helix-turn-helix domain-containing protein</fullName>
    </submittedName>
    <submittedName>
        <fullName evidence="4">XRE family transcriptional regulator</fullName>
    </submittedName>
</protein>
<evidence type="ECO:0000313" key="4">
    <source>
        <dbReference type="EMBL" id="RQN24213.1"/>
    </source>
</evidence>
<dbReference type="CDD" id="cd00093">
    <property type="entry name" value="HTH_XRE"/>
    <property type="match status" value="1"/>
</dbReference>
<name>A0AAE8FRS1_CLOPF</name>
<feature type="domain" description="HTH cro/C1-type" evidence="2">
    <location>
        <begin position="7"/>
        <end position="61"/>
    </location>
</feature>
<dbReference type="GO" id="GO:0003677">
    <property type="term" value="F:DNA binding"/>
    <property type="evidence" value="ECO:0007669"/>
    <property type="project" value="UniProtKB-KW"/>
</dbReference>
<dbReference type="AlphaFoldDB" id="A0AAE8FRS1"/>
<dbReference type="InterPro" id="IPR001387">
    <property type="entry name" value="Cro/C1-type_HTH"/>
</dbReference>